<feature type="transmembrane region" description="Helical" evidence="1">
    <location>
        <begin position="53"/>
        <end position="73"/>
    </location>
</feature>
<proteinExistence type="predicted"/>
<protein>
    <recommendedName>
        <fullName evidence="4">DUF4190 domain-containing protein</fullName>
    </recommendedName>
</protein>
<reference evidence="2 3" key="1">
    <citation type="submission" date="2018-08" db="EMBL/GenBank/DDBJ databases">
        <title>Lysobacter sp. zong2l5, whole genome shotgun sequence.</title>
        <authorList>
            <person name="Zhang X."/>
            <person name="Feng G."/>
            <person name="Zhu H."/>
        </authorList>
    </citation>
    <scope>NUCLEOTIDE SEQUENCE [LARGE SCALE GENOMIC DNA]</scope>
    <source>
        <strain evidence="3">zong2l5</strain>
    </source>
</reference>
<keyword evidence="1" id="KW-1133">Transmembrane helix</keyword>
<evidence type="ECO:0000313" key="3">
    <source>
        <dbReference type="Proteomes" id="UP000264492"/>
    </source>
</evidence>
<keyword evidence="3" id="KW-1185">Reference proteome</keyword>
<feature type="transmembrane region" description="Helical" evidence="1">
    <location>
        <begin position="94"/>
        <end position="117"/>
    </location>
</feature>
<dbReference type="Proteomes" id="UP000264492">
    <property type="component" value="Unassembled WGS sequence"/>
</dbReference>
<feature type="transmembrane region" description="Helical" evidence="1">
    <location>
        <begin position="27"/>
        <end position="47"/>
    </location>
</feature>
<keyword evidence="1" id="KW-0472">Membrane</keyword>
<dbReference type="AlphaFoldDB" id="A0A371K240"/>
<evidence type="ECO:0000256" key="1">
    <source>
        <dbReference type="SAM" id="Phobius"/>
    </source>
</evidence>
<evidence type="ECO:0000313" key="2">
    <source>
        <dbReference type="EMBL" id="RDZ27986.1"/>
    </source>
</evidence>
<accession>A0A371K240</accession>
<keyword evidence="1" id="KW-0812">Transmembrane</keyword>
<dbReference type="EMBL" id="QTSU01000001">
    <property type="protein sequence ID" value="RDZ27986.1"/>
    <property type="molecule type" value="Genomic_DNA"/>
</dbReference>
<comment type="caution">
    <text evidence="2">The sequence shown here is derived from an EMBL/GenBank/DDBJ whole genome shotgun (WGS) entry which is preliminary data.</text>
</comment>
<sequence length="123" mass="12233">MAVGARAAAERQAMNGPELEQVGPSPLVAAAAGMGAWSLAALAAYALRAALPLPALYACLAWGSGLLAVVAGHRARAAIRSGRARSGGGGLARIGLWLGYPVVLAVLPLIGLVVFFVCCGVVG</sequence>
<gene>
    <name evidence="2" type="ORF">DX914_02195</name>
</gene>
<organism evidence="2 3">
    <name type="scientific">Lysobacter silvisoli</name>
    <dbReference type="NCBI Taxonomy" id="2293254"/>
    <lineage>
        <taxon>Bacteria</taxon>
        <taxon>Pseudomonadati</taxon>
        <taxon>Pseudomonadota</taxon>
        <taxon>Gammaproteobacteria</taxon>
        <taxon>Lysobacterales</taxon>
        <taxon>Lysobacteraceae</taxon>
        <taxon>Lysobacter</taxon>
    </lineage>
</organism>
<name>A0A371K240_9GAMM</name>
<evidence type="ECO:0008006" key="4">
    <source>
        <dbReference type="Google" id="ProtNLM"/>
    </source>
</evidence>